<name>A0AAD8Y8C0_9STRA</name>
<dbReference type="EC" id="1.8.3.2" evidence="6"/>
<keyword evidence="10" id="KW-1185">Reference proteome</keyword>
<dbReference type="Gene3D" id="1.20.120.310">
    <property type="entry name" value="ERV/ALR sulfhydryl oxidase domain"/>
    <property type="match status" value="1"/>
</dbReference>
<dbReference type="AlphaFoldDB" id="A0AAD8Y8C0"/>
<evidence type="ECO:0000256" key="1">
    <source>
        <dbReference type="ARBA" id="ARBA00001974"/>
    </source>
</evidence>
<dbReference type="PROSITE" id="PS51324">
    <property type="entry name" value="ERV_ALR"/>
    <property type="match status" value="1"/>
</dbReference>
<dbReference type="EMBL" id="JATAAI010000012">
    <property type="protein sequence ID" value="KAK1741681.1"/>
    <property type="molecule type" value="Genomic_DNA"/>
</dbReference>
<evidence type="ECO:0000313" key="9">
    <source>
        <dbReference type="EMBL" id="KAK1741681.1"/>
    </source>
</evidence>
<feature type="region of interest" description="Disordered" evidence="7">
    <location>
        <begin position="1"/>
        <end position="33"/>
    </location>
</feature>
<gene>
    <name evidence="9" type="ORF">QTG54_007254</name>
</gene>
<dbReference type="InterPro" id="IPR017905">
    <property type="entry name" value="ERV/ALR_sulphydryl_oxidase"/>
</dbReference>
<keyword evidence="5" id="KW-1015">Disulfide bond</keyword>
<dbReference type="InterPro" id="IPR039799">
    <property type="entry name" value="ALR/ERV"/>
</dbReference>
<dbReference type="InterPro" id="IPR036774">
    <property type="entry name" value="ERV/ALR_sulphydryl_oxid_sf"/>
</dbReference>
<protein>
    <recommendedName>
        <fullName evidence="6">Sulfhydryl oxidase</fullName>
        <ecNumber evidence="6">1.8.3.2</ecNumber>
    </recommendedName>
</protein>
<dbReference type="Pfam" id="PF04777">
    <property type="entry name" value="Evr1_Alr"/>
    <property type="match status" value="1"/>
</dbReference>
<keyword evidence="4 6" id="KW-0560">Oxidoreductase</keyword>
<evidence type="ECO:0000313" key="10">
    <source>
        <dbReference type="Proteomes" id="UP001224775"/>
    </source>
</evidence>
<evidence type="ECO:0000256" key="4">
    <source>
        <dbReference type="ARBA" id="ARBA00023002"/>
    </source>
</evidence>
<comment type="catalytic activity">
    <reaction evidence="6">
        <text>2 R'C(R)SH + O2 = R'C(R)S-S(R)CR' + H2O2</text>
        <dbReference type="Rhea" id="RHEA:17357"/>
        <dbReference type="ChEBI" id="CHEBI:15379"/>
        <dbReference type="ChEBI" id="CHEBI:16240"/>
        <dbReference type="ChEBI" id="CHEBI:16520"/>
        <dbReference type="ChEBI" id="CHEBI:17412"/>
        <dbReference type="EC" id="1.8.3.2"/>
    </reaction>
</comment>
<feature type="region of interest" description="Disordered" evidence="7">
    <location>
        <begin position="54"/>
        <end position="73"/>
    </location>
</feature>
<dbReference type="GO" id="GO:0050660">
    <property type="term" value="F:flavin adenine dinucleotide binding"/>
    <property type="evidence" value="ECO:0007669"/>
    <property type="project" value="TreeGrafter"/>
</dbReference>
<evidence type="ECO:0000256" key="6">
    <source>
        <dbReference type="RuleBase" id="RU371123"/>
    </source>
</evidence>
<keyword evidence="3 6" id="KW-0274">FAD</keyword>
<proteinExistence type="predicted"/>
<organism evidence="9 10">
    <name type="scientific">Skeletonema marinoi</name>
    <dbReference type="NCBI Taxonomy" id="267567"/>
    <lineage>
        <taxon>Eukaryota</taxon>
        <taxon>Sar</taxon>
        <taxon>Stramenopiles</taxon>
        <taxon>Ochrophyta</taxon>
        <taxon>Bacillariophyta</taxon>
        <taxon>Coscinodiscophyceae</taxon>
        <taxon>Thalassiosirophycidae</taxon>
        <taxon>Thalassiosirales</taxon>
        <taxon>Skeletonemataceae</taxon>
        <taxon>Skeletonema</taxon>
        <taxon>Skeletonema marinoi-dohrnii complex</taxon>
    </lineage>
</organism>
<dbReference type="GO" id="GO:0016971">
    <property type="term" value="F:flavin-dependent sulfhydryl oxidase activity"/>
    <property type="evidence" value="ECO:0007669"/>
    <property type="project" value="InterPro"/>
</dbReference>
<comment type="cofactor">
    <cofactor evidence="1 6">
        <name>FAD</name>
        <dbReference type="ChEBI" id="CHEBI:57692"/>
    </cofactor>
</comment>
<sequence length="181" mass="20207">MTIDDSASSSEKKRGDQLSSLLKSMGGGGDCDRPACDDTKSALSAALQRVGEARVASKNSTKQSTYTECPPTREEIGTSTWSLLHSMAAWYPTSPTANDQKLMTGFMQALARFYPCTWCATDFQQNIELNPPKTETRDDLCIWLCEQHNVVNQKLGKPLFQCSIDKLDERWRKSTDPKCQK</sequence>
<evidence type="ECO:0000256" key="5">
    <source>
        <dbReference type="ARBA" id="ARBA00023157"/>
    </source>
</evidence>
<comment type="caution">
    <text evidence="9">The sequence shown here is derived from an EMBL/GenBank/DDBJ whole genome shotgun (WGS) entry which is preliminary data.</text>
</comment>
<reference evidence="9" key="1">
    <citation type="submission" date="2023-06" db="EMBL/GenBank/DDBJ databases">
        <title>Survivors Of The Sea: Transcriptome response of Skeletonema marinoi to long-term dormancy.</title>
        <authorList>
            <person name="Pinder M.I.M."/>
            <person name="Kourtchenko O."/>
            <person name="Robertson E.K."/>
            <person name="Larsson T."/>
            <person name="Maumus F."/>
            <person name="Osuna-Cruz C.M."/>
            <person name="Vancaester E."/>
            <person name="Stenow R."/>
            <person name="Vandepoele K."/>
            <person name="Ploug H."/>
            <person name="Bruchert V."/>
            <person name="Godhe A."/>
            <person name="Topel M."/>
        </authorList>
    </citation>
    <scope>NUCLEOTIDE SEQUENCE</scope>
    <source>
        <strain evidence="9">R05AC</strain>
    </source>
</reference>
<evidence type="ECO:0000256" key="2">
    <source>
        <dbReference type="ARBA" id="ARBA00022630"/>
    </source>
</evidence>
<accession>A0AAD8Y8C0</accession>
<dbReference type="GO" id="GO:0005739">
    <property type="term" value="C:mitochondrion"/>
    <property type="evidence" value="ECO:0007669"/>
    <property type="project" value="TreeGrafter"/>
</dbReference>
<dbReference type="PANTHER" id="PTHR12645">
    <property type="entry name" value="ALR/ERV"/>
    <property type="match status" value="1"/>
</dbReference>
<keyword evidence="2 6" id="KW-0285">Flavoprotein</keyword>
<evidence type="ECO:0000256" key="7">
    <source>
        <dbReference type="SAM" id="MobiDB-lite"/>
    </source>
</evidence>
<dbReference type="PANTHER" id="PTHR12645:SF0">
    <property type="entry name" value="FAD-LINKED SULFHYDRYL OXIDASE ALR"/>
    <property type="match status" value="1"/>
</dbReference>
<feature type="domain" description="ERV/ALR sulfhydryl oxidase" evidence="8">
    <location>
        <begin position="69"/>
        <end position="171"/>
    </location>
</feature>
<evidence type="ECO:0000256" key="3">
    <source>
        <dbReference type="ARBA" id="ARBA00022827"/>
    </source>
</evidence>
<dbReference type="SUPFAM" id="SSF69000">
    <property type="entry name" value="FAD-dependent thiol oxidase"/>
    <property type="match status" value="1"/>
</dbReference>
<dbReference type="Proteomes" id="UP001224775">
    <property type="component" value="Unassembled WGS sequence"/>
</dbReference>
<feature type="compositionally biased region" description="Polar residues" evidence="7">
    <location>
        <begin position="57"/>
        <end position="67"/>
    </location>
</feature>
<evidence type="ECO:0000259" key="8">
    <source>
        <dbReference type="PROSITE" id="PS51324"/>
    </source>
</evidence>
<dbReference type="FunFam" id="1.20.120.310:FF:000002">
    <property type="entry name" value="Sulfhydryl oxidase"/>
    <property type="match status" value="1"/>
</dbReference>